<feature type="transmembrane region" description="Helical" evidence="1">
    <location>
        <begin position="12"/>
        <end position="37"/>
    </location>
</feature>
<dbReference type="EMBL" id="CP015220">
    <property type="protein sequence ID" value="AMY21519.1"/>
    <property type="molecule type" value="Genomic_DNA"/>
</dbReference>
<keyword evidence="1" id="KW-0472">Membrane</keyword>
<protein>
    <submittedName>
        <fullName evidence="2">Uncharacterized protein</fullName>
    </submittedName>
</protein>
<dbReference type="PATRIC" id="fig|1653479.3.peg.193"/>
<organism evidence="2 3">
    <name type="scientific">Rhodococcoides fascians</name>
    <name type="common">Rhodococcus fascians</name>
    <dbReference type="NCBI Taxonomy" id="1828"/>
    <lineage>
        <taxon>Bacteria</taxon>
        <taxon>Bacillati</taxon>
        <taxon>Actinomycetota</taxon>
        <taxon>Actinomycetes</taxon>
        <taxon>Mycobacteriales</taxon>
        <taxon>Nocardiaceae</taxon>
        <taxon>Rhodococcoides</taxon>
    </lineage>
</organism>
<sequence length="97" mass="9975">MSGAGASAGLRFLRGLSGIVTAGLVVLAIGVGVTQYLGQSRGYPGPGALSVTVHIVAAVVAIAAQRIADHRRGFTAFLGAIVVFVVTGLVLWTQWWQ</sequence>
<reference evidence="2 3" key="1">
    <citation type="journal article" date="2016" name="Genome Announc.">
        <title>Complete Genome and Plasmid Sequences for Rhodococcus fascians D188 and Draft Sequences for Rhodococcus Isolates PBTS 1 and PBTS 2.</title>
        <authorList>
            <person name="Stamler R.A."/>
            <person name="Vereecke D."/>
            <person name="Zhang Y."/>
            <person name="Schilkey F."/>
            <person name="Devitt N."/>
            <person name="Randall J.J."/>
        </authorList>
    </citation>
    <scope>NUCLEOTIDE SEQUENCE [LARGE SCALE GENOMIC DNA]</scope>
    <source>
        <strain evidence="2 3">PBTS2</strain>
    </source>
</reference>
<keyword evidence="1" id="KW-0812">Transmembrane</keyword>
<dbReference type="KEGG" id="rhs:A3Q41_00194"/>
<dbReference type="Proteomes" id="UP000076038">
    <property type="component" value="Chromosome"/>
</dbReference>
<feature type="transmembrane region" description="Helical" evidence="1">
    <location>
        <begin position="43"/>
        <end position="64"/>
    </location>
</feature>
<reference evidence="3" key="2">
    <citation type="submission" date="2016-04" db="EMBL/GenBank/DDBJ databases">
        <title>Complete Genome and Plasmid Sequences for Rhodococcus fascians D188 and Draft Sequences for Rhodococcus spp. Isolates PBTS 1 and PBTS 2.</title>
        <authorList>
            <person name="Stamer R."/>
            <person name="Vereecke D."/>
            <person name="Zhang Y."/>
            <person name="Schilkey F."/>
            <person name="Devitt N."/>
            <person name="Randall J."/>
        </authorList>
    </citation>
    <scope>NUCLEOTIDE SEQUENCE [LARGE SCALE GENOMIC DNA]</scope>
    <source>
        <strain evidence="3">PBTS2</strain>
    </source>
</reference>
<keyword evidence="3" id="KW-1185">Reference proteome</keyword>
<accession>A0A143QF48</accession>
<evidence type="ECO:0000256" key="1">
    <source>
        <dbReference type="SAM" id="Phobius"/>
    </source>
</evidence>
<proteinExistence type="predicted"/>
<dbReference type="AlphaFoldDB" id="A0A143QF48"/>
<feature type="transmembrane region" description="Helical" evidence="1">
    <location>
        <begin position="76"/>
        <end position="95"/>
    </location>
</feature>
<evidence type="ECO:0000313" key="3">
    <source>
        <dbReference type="Proteomes" id="UP000076038"/>
    </source>
</evidence>
<name>A0A143QF48_RHOFA</name>
<dbReference type="RefSeq" id="WP_048315904.1">
    <property type="nucleotide sequence ID" value="NZ_CP015220.1"/>
</dbReference>
<keyword evidence="1" id="KW-1133">Transmembrane helix</keyword>
<gene>
    <name evidence="2" type="ORF">A3Q41_00194</name>
</gene>
<evidence type="ECO:0000313" key="2">
    <source>
        <dbReference type="EMBL" id="AMY21519.1"/>
    </source>
</evidence>